<keyword evidence="3" id="KW-1185">Reference proteome</keyword>
<dbReference type="GO" id="GO:0016740">
    <property type="term" value="F:transferase activity"/>
    <property type="evidence" value="ECO:0007669"/>
    <property type="project" value="UniProtKB-KW"/>
</dbReference>
<sequence>MAGGKKVKFSYSDTINVREGEELDKKTLLHYIRENLPNVPNGQLEIEQFGAGHSNLTYLLRVKSWEAVLRRPPLGPVAPKSHDMEREFRILTSLNPFYQTAPKAYHYSEDNTIVGSRFFIMERRKGIVIDTEFPNGVIYDNLLGQKISELMVDKLVELHQIDYTKTELLNISKPTGFMKRQVDGWIKRYELSKTDNIHGVDQLTKWMQENIPISPNPAIIHYDYKLNNAMFSEDFSEMVGLFDWEMTTVGDPLADLGVALAYWTQPDDPEQLKKGIGKPSVTTIGGFFSREQFLETYARKSGRDVSSIHFYLTFAYFKLAVICQQIYYRYYKGQTNDPRFAQLNQYTAILIHYALNSTKGM</sequence>
<reference evidence="3" key="1">
    <citation type="submission" date="2017-11" db="EMBL/GenBank/DDBJ databases">
        <authorList>
            <person name="Zhu W."/>
        </authorList>
    </citation>
    <scope>NUCLEOTIDE SEQUENCE [LARGE SCALE GENOMIC DNA]</scope>
    <source>
        <strain evidence="3">160</strain>
    </source>
</reference>
<evidence type="ECO:0000259" key="1">
    <source>
        <dbReference type="Pfam" id="PF01636"/>
    </source>
</evidence>
<evidence type="ECO:0000313" key="2">
    <source>
        <dbReference type="EMBL" id="AXI10229.1"/>
    </source>
</evidence>
<dbReference type="InterPro" id="IPR011009">
    <property type="entry name" value="Kinase-like_dom_sf"/>
</dbReference>
<keyword evidence="2" id="KW-0808">Transferase</keyword>
<dbReference type="EMBL" id="CP024848">
    <property type="protein sequence ID" value="AXI10229.1"/>
    <property type="molecule type" value="Genomic_DNA"/>
</dbReference>
<gene>
    <name evidence="2" type="ORF">CUC15_15375</name>
</gene>
<protein>
    <submittedName>
        <fullName evidence="2">Phosphotransferase family protein</fullName>
    </submittedName>
</protein>
<dbReference type="KEGG" id="ocn:CUC15_15375"/>
<dbReference type="OrthoDB" id="3806873at2"/>
<dbReference type="PANTHER" id="PTHR47829:SF1">
    <property type="entry name" value="HAD FAMILY PHOSPHATASE"/>
    <property type="match status" value="1"/>
</dbReference>
<dbReference type="Gene3D" id="3.30.200.20">
    <property type="entry name" value="Phosphorylase Kinase, domain 1"/>
    <property type="match status" value="1"/>
</dbReference>
<name>A0A345PJP9_9BACI</name>
<dbReference type="AlphaFoldDB" id="A0A345PJP9"/>
<evidence type="ECO:0000313" key="3">
    <source>
        <dbReference type="Proteomes" id="UP000253908"/>
    </source>
</evidence>
<dbReference type="Proteomes" id="UP000253908">
    <property type="component" value="Chromosome"/>
</dbReference>
<feature type="domain" description="Aminoglycoside phosphotransferase" evidence="1">
    <location>
        <begin position="45"/>
        <end position="273"/>
    </location>
</feature>
<dbReference type="InterPro" id="IPR052898">
    <property type="entry name" value="ACAD10-like"/>
</dbReference>
<dbReference type="PANTHER" id="PTHR47829">
    <property type="entry name" value="HYDROLASE, PUTATIVE (AFU_ORTHOLOGUE AFUA_1G12880)-RELATED"/>
    <property type="match status" value="1"/>
</dbReference>
<accession>A0A345PJP9</accession>
<dbReference type="Pfam" id="PF01636">
    <property type="entry name" value="APH"/>
    <property type="match status" value="1"/>
</dbReference>
<dbReference type="SUPFAM" id="SSF56112">
    <property type="entry name" value="Protein kinase-like (PK-like)"/>
    <property type="match status" value="1"/>
</dbReference>
<dbReference type="InterPro" id="IPR041726">
    <property type="entry name" value="ACAD10_11_N"/>
</dbReference>
<dbReference type="CDD" id="cd05154">
    <property type="entry name" value="ACAD10_11_N-like"/>
    <property type="match status" value="1"/>
</dbReference>
<dbReference type="Gene3D" id="3.90.1200.10">
    <property type="match status" value="1"/>
</dbReference>
<proteinExistence type="predicted"/>
<dbReference type="InterPro" id="IPR002575">
    <property type="entry name" value="Aminoglycoside_PTrfase"/>
</dbReference>
<organism evidence="2 3">
    <name type="scientific">Oceanobacillus zhaokaii</name>
    <dbReference type="NCBI Taxonomy" id="2052660"/>
    <lineage>
        <taxon>Bacteria</taxon>
        <taxon>Bacillati</taxon>
        <taxon>Bacillota</taxon>
        <taxon>Bacilli</taxon>
        <taxon>Bacillales</taxon>
        <taxon>Bacillaceae</taxon>
        <taxon>Oceanobacillus</taxon>
    </lineage>
</organism>